<feature type="transmembrane region" description="Helical" evidence="1">
    <location>
        <begin position="50"/>
        <end position="69"/>
    </location>
</feature>
<dbReference type="AlphaFoldDB" id="A0A1Y5RYY6"/>
<dbReference type="RefSeq" id="WP_159458443.1">
    <property type="nucleotide sequence ID" value="NZ_FWFZ01000003.1"/>
</dbReference>
<dbReference type="NCBIfam" id="TIGR00254">
    <property type="entry name" value="GGDEF"/>
    <property type="match status" value="1"/>
</dbReference>
<dbReference type="Pfam" id="PF00990">
    <property type="entry name" value="GGDEF"/>
    <property type="match status" value="1"/>
</dbReference>
<dbReference type="PANTHER" id="PTHR44757:SF2">
    <property type="entry name" value="BIOFILM ARCHITECTURE MAINTENANCE PROTEIN MBAA"/>
    <property type="match status" value="1"/>
</dbReference>
<gene>
    <name evidence="4" type="primary">cph2_1</name>
    <name evidence="4" type="ORF">ROA7023_00971</name>
</gene>
<proteinExistence type="predicted"/>
<dbReference type="EMBL" id="FWFZ01000003">
    <property type="protein sequence ID" value="SLN28472.1"/>
    <property type="molecule type" value="Genomic_DNA"/>
</dbReference>
<evidence type="ECO:0000259" key="3">
    <source>
        <dbReference type="PROSITE" id="PS50887"/>
    </source>
</evidence>
<dbReference type="InterPro" id="IPR001633">
    <property type="entry name" value="EAL_dom"/>
</dbReference>
<accession>A0A1Y5RYY6</accession>
<dbReference type="CDD" id="cd01949">
    <property type="entry name" value="GGDEF"/>
    <property type="match status" value="1"/>
</dbReference>
<keyword evidence="5" id="KW-1185">Reference proteome</keyword>
<dbReference type="SUPFAM" id="SSF55073">
    <property type="entry name" value="Nucleotide cyclase"/>
    <property type="match status" value="1"/>
</dbReference>
<dbReference type="InterPro" id="IPR000160">
    <property type="entry name" value="GGDEF_dom"/>
</dbReference>
<feature type="transmembrane region" description="Helical" evidence="1">
    <location>
        <begin position="161"/>
        <end position="182"/>
    </location>
</feature>
<dbReference type="SMART" id="SM00267">
    <property type="entry name" value="GGDEF"/>
    <property type="match status" value="1"/>
</dbReference>
<sequence>MTHKGPIQEQIRHEAHIVAHIMRRDTLKRISTISFILFICIYADRASAALGVGAAFIFSETGLFAFHWLRRRTTSCRNWSPRAIGVFLGLCTVSMVTFCAPVIALASQGSVAILVAGMLWLFGVIVHVTNSFFAAPLYVRWQMIPCYGTVVLMIWNTAKSGLVNGSTTEWAIVGVALLTYAANTRQTILMQKDTKDELDDVRLQLQARIADLEAAAQRDQLTGLLNRGAFEAMVAKKAEDPTRKGRIALMVIDLDGFKPINDGFGHETGDRVLCVVADRLRNVVPDGGLVARFGGDEFALAVFGVTTRQEALDLGRRLADALSRPIPRDEREIELGASIGIGLHGGGHCSMTRLVSQADRAMYRAKALSGSQAVLFDANLMGPHISQAERDVLQAALLEGHIMPYYQPKVSLKTQRICGFEALARWVDPSGHVREPAAFLPQIDELKLSGRLLDRILGNVLQDVASLRDYGLDPGQVSVNLPEVALASQPGRERIDALLDTFPDAVPHLTFEITEDVFIARSGDTIQTAITRLRDRGLRISLDDFGTGYASFQHLRQLDFDELKIDTSFTASLGKDRTTEVIVKGFLAIARGLEVDVVAEGVETQEQEDELISLNCTMAQGYRYGRAMPFEEVRSLLVGADAPAQVYDWPR</sequence>
<dbReference type="InterPro" id="IPR052155">
    <property type="entry name" value="Biofilm_reg_signaling"/>
</dbReference>
<dbReference type="InterPro" id="IPR029787">
    <property type="entry name" value="Nucleotide_cyclase"/>
</dbReference>
<feature type="domain" description="GGDEF" evidence="3">
    <location>
        <begin position="245"/>
        <end position="378"/>
    </location>
</feature>
<dbReference type="PROSITE" id="PS50887">
    <property type="entry name" value="GGDEF"/>
    <property type="match status" value="1"/>
</dbReference>
<evidence type="ECO:0000256" key="1">
    <source>
        <dbReference type="SAM" id="Phobius"/>
    </source>
</evidence>
<reference evidence="4 5" key="1">
    <citation type="submission" date="2017-03" db="EMBL/GenBank/DDBJ databases">
        <authorList>
            <person name="Afonso C.L."/>
            <person name="Miller P.J."/>
            <person name="Scott M.A."/>
            <person name="Spackman E."/>
            <person name="Goraichik I."/>
            <person name="Dimitrov K.M."/>
            <person name="Suarez D.L."/>
            <person name="Swayne D.E."/>
        </authorList>
    </citation>
    <scope>NUCLEOTIDE SEQUENCE [LARGE SCALE GENOMIC DNA]</scope>
    <source>
        <strain evidence="4 5">CECT 7023</strain>
    </source>
</reference>
<feature type="transmembrane region" description="Helical" evidence="1">
    <location>
        <begin position="26"/>
        <end position="44"/>
    </location>
</feature>
<protein>
    <submittedName>
        <fullName evidence="4">Phytochrome-like protein cph2</fullName>
    </submittedName>
</protein>
<dbReference type="PROSITE" id="PS50883">
    <property type="entry name" value="EAL"/>
    <property type="match status" value="1"/>
</dbReference>
<dbReference type="SMART" id="SM00052">
    <property type="entry name" value="EAL"/>
    <property type="match status" value="1"/>
</dbReference>
<evidence type="ECO:0000313" key="5">
    <source>
        <dbReference type="Proteomes" id="UP000193900"/>
    </source>
</evidence>
<dbReference type="OrthoDB" id="9814202at2"/>
<keyword evidence="1" id="KW-0472">Membrane</keyword>
<dbReference type="SUPFAM" id="SSF141868">
    <property type="entry name" value="EAL domain-like"/>
    <property type="match status" value="1"/>
</dbReference>
<dbReference type="CDD" id="cd01948">
    <property type="entry name" value="EAL"/>
    <property type="match status" value="1"/>
</dbReference>
<dbReference type="Pfam" id="PF00563">
    <property type="entry name" value="EAL"/>
    <property type="match status" value="1"/>
</dbReference>
<keyword evidence="1" id="KW-1133">Transmembrane helix</keyword>
<evidence type="ECO:0000259" key="2">
    <source>
        <dbReference type="PROSITE" id="PS50883"/>
    </source>
</evidence>
<feature type="transmembrane region" description="Helical" evidence="1">
    <location>
        <begin position="81"/>
        <end position="105"/>
    </location>
</feature>
<organism evidence="4 5">
    <name type="scientific">Roseisalinus antarcticus</name>
    <dbReference type="NCBI Taxonomy" id="254357"/>
    <lineage>
        <taxon>Bacteria</taxon>
        <taxon>Pseudomonadati</taxon>
        <taxon>Pseudomonadota</taxon>
        <taxon>Alphaproteobacteria</taxon>
        <taxon>Rhodobacterales</taxon>
        <taxon>Roseobacteraceae</taxon>
        <taxon>Roseisalinus</taxon>
    </lineage>
</organism>
<keyword evidence="1" id="KW-0812">Transmembrane</keyword>
<evidence type="ECO:0000313" key="4">
    <source>
        <dbReference type="EMBL" id="SLN28472.1"/>
    </source>
</evidence>
<dbReference type="Gene3D" id="3.30.70.270">
    <property type="match status" value="1"/>
</dbReference>
<dbReference type="Gene3D" id="3.20.20.450">
    <property type="entry name" value="EAL domain"/>
    <property type="match status" value="1"/>
</dbReference>
<dbReference type="InterPro" id="IPR035919">
    <property type="entry name" value="EAL_sf"/>
</dbReference>
<dbReference type="Proteomes" id="UP000193900">
    <property type="component" value="Unassembled WGS sequence"/>
</dbReference>
<name>A0A1Y5RYY6_9RHOB</name>
<dbReference type="InterPro" id="IPR043128">
    <property type="entry name" value="Rev_trsase/Diguanyl_cyclase"/>
</dbReference>
<feature type="domain" description="EAL" evidence="2">
    <location>
        <begin position="386"/>
        <end position="641"/>
    </location>
</feature>
<dbReference type="PANTHER" id="PTHR44757">
    <property type="entry name" value="DIGUANYLATE CYCLASE DGCP"/>
    <property type="match status" value="1"/>
</dbReference>